<keyword evidence="2" id="KW-1185">Reference proteome</keyword>
<name>A0A1I4FQM6_9HYPH</name>
<sequence length="64" mass="7198">MSKIGDLSATPVDALTSEELQEIARRIERRRETGLAIPCERIDLYAEALRALARERAKVTEDVT</sequence>
<protein>
    <submittedName>
        <fullName evidence="1">Uncharacterized protein</fullName>
    </submittedName>
</protein>
<dbReference type="EMBL" id="FOSV01000010">
    <property type="protein sequence ID" value="SFL19116.1"/>
    <property type="molecule type" value="Genomic_DNA"/>
</dbReference>
<dbReference type="Proteomes" id="UP000198804">
    <property type="component" value="Unassembled WGS sequence"/>
</dbReference>
<proteinExistence type="predicted"/>
<reference evidence="2" key="1">
    <citation type="submission" date="2016-10" db="EMBL/GenBank/DDBJ databases">
        <authorList>
            <person name="Varghese N."/>
            <person name="Submissions S."/>
        </authorList>
    </citation>
    <scope>NUCLEOTIDE SEQUENCE [LARGE SCALE GENOMIC DNA]</scope>
    <source>
        <strain evidence="2">CGMCC 1.6474</strain>
    </source>
</reference>
<evidence type="ECO:0000313" key="1">
    <source>
        <dbReference type="EMBL" id="SFL19116.1"/>
    </source>
</evidence>
<accession>A0A1I4FQM6</accession>
<dbReference type="RefSeq" id="WP_091946949.1">
    <property type="nucleotide sequence ID" value="NZ_FOSV01000010.1"/>
</dbReference>
<organism evidence="1 2">
    <name type="scientific">Methylorubrum salsuginis</name>
    <dbReference type="NCBI Taxonomy" id="414703"/>
    <lineage>
        <taxon>Bacteria</taxon>
        <taxon>Pseudomonadati</taxon>
        <taxon>Pseudomonadota</taxon>
        <taxon>Alphaproteobacteria</taxon>
        <taxon>Hyphomicrobiales</taxon>
        <taxon>Methylobacteriaceae</taxon>
        <taxon>Methylorubrum</taxon>
    </lineage>
</organism>
<gene>
    <name evidence="1" type="ORF">SAMN04488125_110124</name>
</gene>
<dbReference type="AlphaFoldDB" id="A0A1I4FQM6"/>
<evidence type="ECO:0000313" key="2">
    <source>
        <dbReference type="Proteomes" id="UP000198804"/>
    </source>
</evidence>